<keyword evidence="3" id="KW-1185">Reference proteome</keyword>
<dbReference type="SUPFAM" id="SSF52540">
    <property type="entry name" value="P-loop containing nucleoside triphosphate hydrolases"/>
    <property type="match status" value="1"/>
</dbReference>
<name>A0A401IH53_APHSA</name>
<comment type="caution">
    <text evidence="2">The sequence shown here is derived from an EMBL/GenBank/DDBJ whole genome shotgun (WGS) entry which is preliminary data.</text>
</comment>
<organism evidence="2 3">
    <name type="scientific">Aphanothece sacrum FPU1</name>
    <dbReference type="NCBI Taxonomy" id="1920663"/>
    <lineage>
        <taxon>Bacteria</taxon>
        <taxon>Bacillati</taxon>
        <taxon>Cyanobacteriota</taxon>
        <taxon>Cyanophyceae</taxon>
        <taxon>Oscillatoriophycideae</taxon>
        <taxon>Chroococcales</taxon>
        <taxon>Aphanothecaceae</taxon>
        <taxon>Aphanothece</taxon>
    </lineage>
</organism>
<gene>
    <name evidence="2" type="ORF">AsFPU1_1937</name>
</gene>
<dbReference type="AlphaFoldDB" id="A0A401IH53"/>
<dbReference type="GO" id="GO:0016887">
    <property type="term" value="F:ATP hydrolysis activity"/>
    <property type="evidence" value="ECO:0007669"/>
    <property type="project" value="InterPro"/>
</dbReference>
<feature type="domain" description="ATPase AAA-type core" evidence="1">
    <location>
        <begin position="24"/>
        <end position="326"/>
    </location>
</feature>
<dbReference type="GO" id="GO:0005524">
    <property type="term" value="F:ATP binding"/>
    <property type="evidence" value="ECO:0007669"/>
    <property type="project" value="InterPro"/>
</dbReference>
<dbReference type="InterPro" id="IPR003959">
    <property type="entry name" value="ATPase_AAA_core"/>
</dbReference>
<evidence type="ECO:0000259" key="1">
    <source>
        <dbReference type="Pfam" id="PF13304"/>
    </source>
</evidence>
<sequence>MLQSLHIENFRSFQEFDLENLGKINLLVGENNSGKTSILEAIEIFCYNGHLNIILQLMEYRGEYFWNNNQIQGNREREYVIRHLFHGHEINPGNQFLIRGTDNNKQEEELIICIDSYIREINLDLTDREDESDNENIGTLDLIIKSNQIPLIIEPIEVHLLPNDTISQKSVPRKFKTIHSGFLTKTKRITPLSLDITDLTQLFDNIVLSPNEQLIIEALQIIEPKIERIASVGKEKYSINSRFYGESGGFVIKFSDQRHPVPIGSLGDGIWRILSIILAMVNLENGVLLVDEIDTGLHFTTLFDMWKVILLTARKLNIQVFATTHNSDCWTSLASLIQKEEIEDNEITIQRIERDRKKAVAFNSKQIVIAAERGIEVR</sequence>
<dbReference type="InterPro" id="IPR051396">
    <property type="entry name" value="Bact_Antivir_Def_Nuclease"/>
</dbReference>
<dbReference type="PANTHER" id="PTHR43581">
    <property type="entry name" value="ATP/GTP PHOSPHATASE"/>
    <property type="match status" value="1"/>
</dbReference>
<reference evidence="3" key="1">
    <citation type="submission" date="2017-05" db="EMBL/GenBank/DDBJ databases">
        <title>Physiological properties and genetic analysis related to exopolysaccharide production of fresh-water unicellular cyanobacterium Aphanothece sacrum, Suizenji Nori, that has been cultured as a food source in Japan.</title>
        <authorList>
            <person name="Kanesaki Y."/>
            <person name="Yoshikawa S."/>
            <person name="Ohki K."/>
        </authorList>
    </citation>
    <scope>NUCLEOTIDE SEQUENCE [LARGE SCALE GENOMIC DNA]</scope>
    <source>
        <strain evidence="3">FPU1</strain>
    </source>
</reference>
<dbReference type="RefSeq" id="WP_124973566.1">
    <property type="nucleotide sequence ID" value="NZ_BDQK01000009.1"/>
</dbReference>
<accession>A0A401IH53</accession>
<dbReference type="Proteomes" id="UP000287247">
    <property type="component" value="Unassembled WGS sequence"/>
</dbReference>
<dbReference type="EMBL" id="BDQK01000009">
    <property type="protein sequence ID" value="GBF80536.1"/>
    <property type="molecule type" value="Genomic_DNA"/>
</dbReference>
<proteinExistence type="predicted"/>
<protein>
    <recommendedName>
        <fullName evidence="1">ATPase AAA-type core domain-containing protein</fullName>
    </recommendedName>
</protein>
<dbReference type="InterPro" id="IPR027417">
    <property type="entry name" value="P-loop_NTPase"/>
</dbReference>
<dbReference type="PANTHER" id="PTHR43581:SF4">
    <property type="entry name" value="ATP_GTP PHOSPHATASE"/>
    <property type="match status" value="1"/>
</dbReference>
<dbReference type="Gene3D" id="3.40.50.300">
    <property type="entry name" value="P-loop containing nucleotide triphosphate hydrolases"/>
    <property type="match status" value="1"/>
</dbReference>
<dbReference type="Pfam" id="PF13304">
    <property type="entry name" value="AAA_21"/>
    <property type="match status" value="1"/>
</dbReference>
<dbReference type="OrthoDB" id="9801813at2"/>
<evidence type="ECO:0000313" key="2">
    <source>
        <dbReference type="EMBL" id="GBF80536.1"/>
    </source>
</evidence>
<evidence type="ECO:0000313" key="3">
    <source>
        <dbReference type="Proteomes" id="UP000287247"/>
    </source>
</evidence>